<dbReference type="Proteomes" id="UP001316803">
    <property type="component" value="Unassembled WGS sequence"/>
</dbReference>
<dbReference type="CDD" id="cd00333">
    <property type="entry name" value="MIP"/>
    <property type="match status" value="1"/>
</dbReference>
<dbReference type="PANTHER" id="PTHR43829:SF9">
    <property type="entry name" value="AQUAPORIN-9"/>
    <property type="match status" value="1"/>
</dbReference>
<dbReference type="PROSITE" id="PS00221">
    <property type="entry name" value="MIP"/>
    <property type="match status" value="1"/>
</dbReference>
<feature type="transmembrane region" description="Helical" evidence="12">
    <location>
        <begin position="332"/>
        <end position="355"/>
    </location>
</feature>
<evidence type="ECO:0000256" key="6">
    <source>
        <dbReference type="ARBA" id="ARBA00022989"/>
    </source>
</evidence>
<feature type="transmembrane region" description="Helical" evidence="12">
    <location>
        <begin position="253"/>
        <end position="270"/>
    </location>
</feature>
<evidence type="ECO:0000256" key="12">
    <source>
        <dbReference type="SAM" id="Phobius"/>
    </source>
</evidence>
<evidence type="ECO:0000256" key="8">
    <source>
        <dbReference type="ARBA" id="ARBA00034651"/>
    </source>
</evidence>
<comment type="catalytic activity">
    <reaction evidence="8">
        <text>H2O(in) = H2O(out)</text>
        <dbReference type="Rhea" id="RHEA:29667"/>
        <dbReference type="ChEBI" id="CHEBI:15377"/>
    </reaction>
</comment>
<evidence type="ECO:0000256" key="11">
    <source>
        <dbReference type="SAM" id="MobiDB-lite"/>
    </source>
</evidence>
<protein>
    <submittedName>
        <fullName evidence="13">Glycerol channel</fullName>
    </submittedName>
</protein>
<evidence type="ECO:0000256" key="3">
    <source>
        <dbReference type="ARBA" id="ARBA00022448"/>
    </source>
</evidence>
<dbReference type="GO" id="GO:0005886">
    <property type="term" value="C:plasma membrane"/>
    <property type="evidence" value="ECO:0007669"/>
    <property type="project" value="TreeGrafter"/>
</dbReference>
<reference evidence="13 14" key="1">
    <citation type="submission" date="2022-12" db="EMBL/GenBank/DDBJ databases">
        <title>Genomic features and morphological characterization of a novel Knufia sp. strain isolated from spacecraft assembly facility.</title>
        <authorList>
            <person name="Teixeira M."/>
            <person name="Chander A.M."/>
            <person name="Stajich J.E."/>
            <person name="Venkateswaran K."/>
        </authorList>
    </citation>
    <scope>NUCLEOTIDE SEQUENCE [LARGE SCALE GENOMIC DNA]</scope>
    <source>
        <strain evidence="13 14">FJI-L2-BK-P2</strain>
    </source>
</reference>
<comment type="catalytic activity">
    <reaction evidence="9">
        <text>glycerol(in) = glycerol(out)</text>
        <dbReference type="Rhea" id="RHEA:29675"/>
        <dbReference type="ChEBI" id="CHEBI:17754"/>
    </reaction>
</comment>
<dbReference type="GO" id="GO:0015250">
    <property type="term" value="F:water channel activity"/>
    <property type="evidence" value="ECO:0007669"/>
    <property type="project" value="TreeGrafter"/>
</dbReference>
<keyword evidence="14" id="KW-1185">Reference proteome</keyword>
<proteinExistence type="inferred from homology"/>
<dbReference type="FunFam" id="1.20.1080.10:FF:000027">
    <property type="entry name" value="MIP aquaporin"/>
    <property type="match status" value="1"/>
</dbReference>
<dbReference type="NCBIfam" id="TIGR00861">
    <property type="entry name" value="MIP"/>
    <property type="match status" value="1"/>
</dbReference>
<organism evidence="13 14">
    <name type="scientific">Knufia fluminis</name>
    <dbReference type="NCBI Taxonomy" id="191047"/>
    <lineage>
        <taxon>Eukaryota</taxon>
        <taxon>Fungi</taxon>
        <taxon>Dikarya</taxon>
        <taxon>Ascomycota</taxon>
        <taxon>Pezizomycotina</taxon>
        <taxon>Eurotiomycetes</taxon>
        <taxon>Chaetothyriomycetidae</taxon>
        <taxon>Chaetothyriales</taxon>
        <taxon>Trichomeriaceae</taxon>
        <taxon>Knufia</taxon>
    </lineage>
</organism>
<comment type="subcellular location">
    <subcellularLocation>
        <location evidence="1">Membrane</location>
        <topology evidence="1">Multi-pass membrane protein</topology>
    </subcellularLocation>
</comment>
<evidence type="ECO:0000256" key="2">
    <source>
        <dbReference type="ARBA" id="ARBA00006175"/>
    </source>
</evidence>
<keyword evidence="5" id="KW-0677">Repeat</keyword>
<keyword evidence="7 12" id="KW-0472">Membrane</keyword>
<feature type="transmembrane region" description="Helical" evidence="12">
    <location>
        <begin position="150"/>
        <end position="171"/>
    </location>
</feature>
<name>A0AAN8I4A4_9EURO</name>
<feature type="compositionally biased region" description="Basic and acidic residues" evidence="11">
    <location>
        <begin position="28"/>
        <end position="64"/>
    </location>
</feature>
<evidence type="ECO:0000256" key="7">
    <source>
        <dbReference type="ARBA" id="ARBA00023136"/>
    </source>
</evidence>
<comment type="similarity">
    <text evidence="2 10">Belongs to the MIP/aquaporin (TC 1.A.8) family.</text>
</comment>
<dbReference type="AlphaFoldDB" id="A0AAN8I4A4"/>
<dbReference type="PANTHER" id="PTHR43829">
    <property type="entry name" value="AQUAPORIN OR AQUAGLYCEROPORIN RELATED"/>
    <property type="match status" value="1"/>
</dbReference>
<dbReference type="PRINTS" id="PR00783">
    <property type="entry name" value="MINTRINSICP"/>
</dbReference>
<feature type="transmembrane region" description="Helical" evidence="12">
    <location>
        <begin position="282"/>
        <end position="299"/>
    </location>
</feature>
<accession>A0AAN8I4A4</accession>
<feature type="transmembrane region" description="Helical" evidence="12">
    <location>
        <begin position="192"/>
        <end position="212"/>
    </location>
</feature>
<dbReference type="InterPro" id="IPR000425">
    <property type="entry name" value="MIP"/>
</dbReference>
<feature type="transmembrane region" description="Helical" evidence="12">
    <location>
        <begin position="107"/>
        <end position="130"/>
    </location>
</feature>
<evidence type="ECO:0000256" key="4">
    <source>
        <dbReference type="ARBA" id="ARBA00022692"/>
    </source>
</evidence>
<keyword evidence="3 10" id="KW-0813">Transport</keyword>
<keyword evidence="6 12" id="KW-1133">Transmembrane helix</keyword>
<gene>
    <name evidence="13" type="primary">FPS1_1</name>
    <name evidence="13" type="ORF">OHC33_005107</name>
</gene>
<evidence type="ECO:0000313" key="14">
    <source>
        <dbReference type="Proteomes" id="UP001316803"/>
    </source>
</evidence>
<dbReference type="InterPro" id="IPR022357">
    <property type="entry name" value="MIP_CS"/>
</dbReference>
<dbReference type="Pfam" id="PF00230">
    <property type="entry name" value="MIP"/>
    <property type="match status" value="1"/>
</dbReference>
<evidence type="ECO:0000256" key="1">
    <source>
        <dbReference type="ARBA" id="ARBA00004141"/>
    </source>
</evidence>
<dbReference type="GO" id="GO:0015254">
    <property type="term" value="F:glycerol channel activity"/>
    <property type="evidence" value="ECO:0007669"/>
    <property type="project" value="TreeGrafter"/>
</dbReference>
<dbReference type="SUPFAM" id="SSF81338">
    <property type="entry name" value="Aquaporin-like"/>
    <property type="match status" value="1"/>
</dbReference>
<evidence type="ECO:0000256" key="9">
    <source>
        <dbReference type="ARBA" id="ARBA00049405"/>
    </source>
</evidence>
<keyword evidence="4 10" id="KW-0812">Transmembrane</keyword>
<dbReference type="EMBL" id="JAKLMC020000010">
    <property type="protein sequence ID" value="KAK5953837.1"/>
    <property type="molecule type" value="Genomic_DNA"/>
</dbReference>
<evidence type="ECO:0000256" key="10">
    <source>
        <dbReference type="RuleBase" id="RU000477"/>
    </source>
</evidence>
<evidence type="ECO:0000313" key="13">
    <source>
        <dbReference type="EMBL" id="KAK5953837.1"/>
    </source>
</evidence>
<feature type="region of interest" description="Disordered" evidence="11">
    <location>
        <begin position="1"/>
        <end position="77"/>
    </location>
</feature>
<dbReference type="Gene3D" id="1.20.1080.10">
    <property type="entry name" value="Glycerol uptake facilitator protein"/>
    <property type="match status" value="1"/>
</dbReference>
<evidence type="ECO:0000256" key="5">
    <source>
        <dbReference type="ARBA" id="ARBA00022737"/>
    </source>
</evidence>
<dbReference type="InterPro" id="IPR050363">
    <property type="entry name" value="MIP/Aquaporin"/>
</dbReference>
<comment type="caution">
    <text evidence="13">The sequence shown here is derived from an EMBL/GenBank/DDBJ whole genome shotgun (WGS) entry which is preliminary data.</text>
</comment>
<sequence length="394" mass="43700">MDTHDYGSPKPTKSRSPQTSGSSDDDTIFAHKEQPNTYPHDMHRSPHDLAHTHDDPQPGLDRMDTYQTYDEGTGTVDNRKQIDQAKIDYQHHKHLWWYRIRYTMRDAFAEFCGTMIMIIFGDGSVAQVTLSANPALPTSSQNKGDYQSISWGWGIGVMLGVYVCGCSGGHLNPAVTMANCIFRGFPWWKWPIYACAQVTGCFCGAAIIYGNYKSAIDAYEGYGVRTVPGYSDTATAGVFNTYPQPFLTKTGQVFSEIIASAVLILVIFALKDERNLGAGNLVPLMLFFLIFGIGATLGWETGYAINLARDFGPRLFTYFIGYGNEVWSAGDYYFWVPMVCPFIGCTFGGFIYDVLIYTGKSPINTPWLGIKALLIPDKEGLVKAVKEGDPERAA</sequence>
<dbReference type="InterPro" id="IPR023271">
    <property type="entry name" value="Aquaporin-like"/>
</dbReference>